<comment type="caution">
    <text evidence="2">The sequence shown here is derived from an EMBL/GenBank/DDBJ whole genome shotgun (WGS) entry which is preliminary data.</text>
</comment>
<feature type="chain" id="PRO_5046732221" description="DUF4197 domain-containing protein" evidence="1">
    <location>
        <begin position="31"/>
        <end position="223"/>
    </location>
</feature>
<name>A0ABQ2RWS3_9DEIO</name>
<evidence type="ECO:0000256" key="1">
    <source>
        <dbReference type="SAM" id="SignalP"/>
    </source>
</evidence>
<feature type="signal peptide" evidence="1">
    <location>
        <begin position="1"/>
        <end position="30"/>
    </location>
</feature>
<dbReference type="EMBL" id="BMQM01000032">
    <property type="protein sequence ID" value="GGR70212.1"/>
    <property type="molecule type" value="Genomic_DNA"/>
</dbReference>
<reference evidence="3" key="1">
    <citation type="journal article" date="2019" name="Int. J. Syst. Evol. Microbiol.">
        <title>The Global Catalogue of Microorganisms (GCM) 10K type strain sequencing project: providing services to taxonomists for standard genome sequencing and annotation.</title>
        <authorList>
            <consortium name="The Broad Institute Genomics Platform"/>
            <consortium name="The Broad Institute Genome Sequencing Center for Infectious Disease"/>
            <person name="Wu L."/>
            <person name="Ma J."/>
        </authorList>
    </citation>
    <scope>NUCLEOTIDE SEQUENCE [LARGE SCALE GENOMIC DNA]</scope>
    <source>
        <strain evidence="3">JCM 31404</strain>
    </source>
</reference>
<dbReference type="RefSeq" id="WP_189066287.1">
    <property type="nucleotide sequence ID" value="NZ_BMQM01000032.1"/>
</dbReference>
<proteinExistence type="predicted"/>
<evidence type="ECO:0000313" key="3">
    <source>
        <dbReference type="Proteomes" id="UP000634308"/>
    </source>
</evidence>
<gene>
    <name evidence="2" type="ORF">GCM10008959_35050</name>
</gene>
<evidence type="ECO:0000313" key="2">
    <source>
        <dbReference type="EMBL" id="GGR70212.1"/>
    </source>
</evidence>
<accession>A0ABQ2RWS3</accession>
<keyword evidence="3" id="KW-1185">Reference proteome</keyword>
<organism evidence="2 3">
    <name type="scientific">Deinococcus seoulensis</name>
    <dbReference type="NCBI Taxonomy" id="1837379"/>
    <lineage>
        <taxon>Bacteria</taxon>
        <taxon>Thermotogati</taxon>
        <taxon>Deinococcota</taxon>
        <taxon>Deinococci</taxon>
        <taxon>Deinococcales</taxon>
        <taxon>Deinococcaceae</taxon>
        <taxon>Deinococcus</taxon>
    </lineage>
</organism>
<protein>
    <recommendedName>
        <fullName evidence="4">DUF4197 domain-containing protein</fullName>
    </recommendedName>
</protein>
<evidence type="ECO:0008006" key="4">
    <source>
        <dbReference type="Google" id="ProtNLM"/>
    </source>
</evidence>
<dbReference type="Proteomes" id="UP000634308">
    <property type="component" value="Unassembled WGS sequence"/>
</dbReference>
<keyword evidence="1" id="KW-0732">Signal</keyword>
<sequence length="223" mass="22814">MSRLPPGFFPARSVTAALLTLTLGAGSALAVASAPRTPLEPGLVTPGLPQAGPRTLPLTGGQMAAPSGLLPSGMLADVTPTTSLLATVSGLRDLIRAGTLKPDAAARDALGALGLKLRDAPTLGPQVSTQAQSDLLAALTPAQEQSLRAYLRAREVRVQGLLTRARIATPDGPVSPARQVLNLLTPGGAAVVSALVREPGLNPYRADGVNREVLRALLALLDR</sequence>